<dbReference type="InterPro" id="IPR048799">
    <property type="entry name" value="P68_RBP_TagC-like_beta-prop"/>
</dbReference>
<evidence type="ECO:0000313" key="2">
    <source>
        <dbReference type="EMBL" id="NYE71965.1"/>
    </source>
</evidence>
<organism evidence="2 3">
    <name type="scientific">Microlunatus parietis</name>
    <dbReference type="NCBI Taxonomy" id="682979"/>
    <lineage>
        <taxon>Bacteria</taxon>
        <taxon>Bacillati</taxon>
        <taxon>Actinomycetota</taxon>
        <taxon>Actinomycetes</taxon>
        <taxon>Propionibacteriales</taxon>
        <taxon>Propionibacteriaceae</taxon>
        <taxon>Microlunatus</taxon>
    </lineage>
</organism>
<proteinExistence type="predicted"/>
<keyword evidence="3" id="KW-1185">Reference proteome</keyword>
<dbReference type="InterPro" id="IPR006311">
    <property type="entry name" value="TAT_signal"/>
</dbReference>
<gene>
    <name evidence="2" type="ORF">BKA15_003294</name>
</gene>
<evidence type="ECO:0000313" key="3">
    <source>
        <dbReference type="Proteomes" id="UP000569914"/>
    </source>
</evidence>
<dbReference type="EMBL" id="JACCBU010000001">
    <property type="protein sequence ID" value="NYE71965.1"/>
    <property type="molecule type" value="Genomic_DNA"/>
</dbReference>
<feature type="domain" description="P68 RBP/TagC-like beta-propeller" evidence="1">
    <location>
        <begin position="58"/>
        <end position="309"/>
    </location>
</feature>
<evidence type="ECO:0000259" key="1">
    <source>
        <dbReference type="Pfam" id="PF21311"/>
    </source>
</evidence>
<name>A0A7Y9I8D8_9ACTN</name>
<accession>A0A7Y9I8D8</accession>
<sequence>MASATWTRRKLLGTAGVAGLATAGWASSRTASAGTRTFDLSARARALYTGATLASATVQQSFTFDPENDRLFVAQLKAGSPGVAGDLHVSEVDRRGRLLGAMVLLGYGHAVSFAAQAFRGGTYLWTEGEANANGYGTVLKRFAWENGATLSRDDPRATTFRPVPEALETTCAIDHDAGRMAVRYHTSAGKRIAIFRLADVAAGGAPDRIADVAQPPGLGVFQGYALYGSDIYTLDGTAYGDTNPPPGNAYLSRIDTRTGELAERVLTHAGADLVYREPEGMAVGGFGSGAPRLYFGFASGAAGARRSNLFYL</sequence>
<dbReference type="Proteomes" id="UP000569914">
    <property type="component" value="Unassembled WGS sequence"/>
</dbReference>
<dbReference type="Pfam" id="PF21311">
    <property type="entry name" value="Phage_RBD_prop"/>
    <property type="match status" value="1"/>
</dbReference>
<dbReference type="PROSITE" id="PS51318">
    <property type="entry name" value="TAT"/>
    <property type="match status" value="1"/>
</dbReference>
<protein>
    <recommendedName>
        <fullName evidence="1">P68 RBP/TagC-like beta-propeller domain-containing protein</fullName>
    </recommendedName>
</protein>
<reference evidence="2 3" key="1">
    <citation type="submission" date="2020-07" db="EMBL/GenBank/DDBJ databases">
        <title>Sequencing the genomes of 1000 actinobacteria strains.</title>
        <authorList>
            <person name="Klenk H.-P."/>
        </authorList>
    </citation>
    <scope>NUCLEOTIDE SEQUENCE [LARGE SCALE GENOMIC DNA]</scope>
    <source>
        <strain evidence="2 3">DSM 22083</strain>
    </source>
</reference>
<dbReference type="RefSeq" id="WP_179752467.1">
    <property type="nucleotide sequence ID" value="NZ_JACCBU010000001.1"/>
</dbReference>
<dbReference type="AlphaFoldDB" id="A0A7Y9I8D8"/>
<comment type="caution">
    <text evidence="2">The sequence shown here is derived from an EMBL/GenBank/DDBJ whole genome shotgun (WGS) entry which is preliminary data.</text>
</comment>